<evidence type="ECO:0000256" key="4">
    <source>
        <dbReference type="ARBA" id="ARBA00022970"/>
    </source>
</evidence>
<keyword evidence="3 5" id="KW-0732">Signal</keyword>
<dbReference type="GO" id="GO:0006865">
    <property type="term" value="P:amino acid transport"/>
    <property type="evidence" value="ECO:0007669"/>
    <property type="project" value="UniProtKB-KW"/>
</dbReference>
<accession>A0A399E3J7</accession>
<dbReference type="CDD" id="cd06342">
    <property type="entry name" value="PBP1_ABC_LIVBP-like"/>
    <property type="match status" value="1"/>
</dbReference>
<feature type="chain" id="PRO_5017278800" evidence="5">
    <location>
        <begin position="20"/>
        <end position="386"/>
    </location>
</feature>
<evidence type="ECO:0000256" key="1">
    <source>
        <dbReference type="ARBA" id="ARBA00010062"/>
    </source>
</evidence>
<comment type="caution">
    <text evidence="7">The sequence shown here is derived from an EMBL/GenBank/DDBJ whole genome shotgun (WGS) entry which is preliminary data.</text>
</comment>
<dbReference type="PANTHER" id="PTHR47151:SF2">
    <property type="entry name" value="AMINO ACID BINDING PROTEIN"/>
    <property type="match status" value="1"/>
</dbReference>
<evidence type="ECO:0000259" key="6">
    <source>
        <dbReference type="Pfam" id="PF13458"/>
    </source>
</evidence>
<protein>
    <submittedName>
        <fullName evidence="7">Leucine-, isoleucine-, valine-, threonine-, and alanine-binding protein</fullName>
    </submittedName>
</protein>
<dbReference type="PANTHER" id="PTHR47151">
    <property type="entry name" value="LEU/ILE/VAL-BINDING ABC TRANSPORTER SUBUNIT"/>
    <property type="match status" value="1"/>
</dbReference>
<dbReference type="Proteomes" id="UP000266089">
    <property type="component" value="Unassembled WGS sequence"/>
</dbReference>
<dbReference type="SUPFAM" id="SSF53822">
    <property type="entry name" value="Periplasmic binding protein-like I"/>
    <property type="match status" value="1"/>
</dbReference>
<feature type="domain" description="Leucine-binding protein" evidence="6">
    <location>
        <begin position="24"/>
        <end position="365"/>
    </location>
</feature>
<sequence>MKKLAILALGALALGAASAQSNVIKIASVSPLSGPQSGLGTAIQQGAQMAIEDAQARFQQLGFQLQFAPQDDQANPDVGVAVARRIVNDPDLLGIVGHLNSGVAIPASEIYKDTNLVMVSPANTNPRVTDRGYLSVNRICGRDDVQGPVGAEYAVKVLKRNRLFVIHDKTPYGQGLAEAFAARAKELGANIVALVGTEEASNFQPLILQMRAQRPDLVYYGGIYDKGGVLVKQMRERGITATFMGGDGLDSSDLVKIAGAASKGVLYTTTAGPISTLPKAAAFAQRYKAKFGKDPEAYAVYAFDAANVILNAIEAAIKANNGRKPTREQVARAVRAVKMDGLTGRIEFDSKGDRKLSDYYVVGLKEAKYPGEVLRVIQFAPPAARQ</sequence>
<dbReference type="InterPro" id="IPR028082">
    <property type="entry name" value="Peripla_BP_I"/>
</dbReference>
<dbReference type="InterPro" id="IPR028081">
    <property type="entry name" value="Leu-bd"/>
</dbReference>
<evidence type="ECO:0000256" key="3">
    <source>
        <dbReference type="ARBA" id="ARBA00022729"/>
    </source>
</evidence>
<dbReference type="PRINTS" id="PR00337">
    <property type="entry name" value="LEUILEVALBP"/>
</dbReference>
<dbReference type="Gene3D" id="3.40.50.2300">
    <property type="match status" value="2"/>
</dbReference>
<evidence type="ECO:0000256" key="2">
    <source>
        <dbReference type="ARBA" id="ARBA00022448"/>
    </source>
</evidence>
<evidence type="ECO:0000256" key="5">
    <source>
        <dbReference type="SAM" id="SignalP"/>
    </source>
</evidence>
<dbReference type="InterPro" id="IPR000709">
    <property type="entry name" value="Leu_Ile_Val-bd"/>
</dbReference>
<dbReference type="OrthoDB" id="9783240at2"/>
<evidence type="ECO:0000313" key="7">
    <source>
        <dbReference type="EMBL" id="RIH78468.1"/>
    </source>
</evidence>
<gene>
    <name evidence="7" type="primary">braC_1</name>
    <name evidence="7" type="ORF">Mcate_00790</name>
</gene>
<keyword evidence="2" id="KW-0813">Transport</keyword>
<keyword evidence="4" id="KW-0029">Amino-acid transport</keyword>
<comment type="similarity">
    <text evidence="1">Belongs to the leucine-binding protein family.</text>
</comment>
<dbReference type="AlphaFoldDB" id="A0A399E3J7"/>
<feature type="signal peptide" evidence="5">
    <location>
        <begin position="1"/>
        <end position="19"/>
    </location>
</feature>
<proteinExistence type="inferred from homology"/>
<dbReference type="EMBL" id="QWKX01000014">
    <property type="protein sequence ID" value="RIH78468.1"/>
    <property type="molecule type" value="Genomic_DNA"/>
</dbReference>
<name>A0A399E3J7_9DEIN</name>
<dbReference type="RefSeq" id="WP_027886455.1">
    <property type="nucleotide sequence ID" value="NZ_JBHSXZ010000012.1"/>
</dbReference>
<reference evidence="7 8" key="1">
    <citation type="submission" date="2018-08" db="EMBL/GenBank/DDBJ databases">
        <title>Meiothermus cateniformans JCM 15151 genome sequencing project.</title>
        <authorList>
            <person name="Da Costa M.S."/>
            <person name="Albuquerque L."/>
            <person name="Raposo P."/>
            <person name="Froufe H.J.C."/>
            <person name="Barroso C.S."/>
            <person name="Egas C."/>
        </authorList>
    </citation>
    <scope>NUCLEOTIDE SEQUENCE [LARGE SCALE GENOMIC DNA]</scope>
    <source>
        <strain evidence="7 8">JCM 15151</strain>
    </source>
</reference>
<dbReference type="Pfam" id="PF13458">
    <property type="entry name" value="Peripla_BP_6"/>
    <property type="match status" value="1"/>
</dbReference>
<organism evidence="7 8">
    <name type="scientific">Meiothermus taiwanensis</name>
    <dbReference type="NCBI Taxonomy" id="172827"/>
    <lineage>
        <taxon>Bacteria</taxon>
        <taxon>Thermotogati</taxon>
        <taxon>Deinococcota</taxon>
        <taxon>Deinococci</taxon>
        <taxon>Thermales</taxon>
        <taxon>Thermaceae</taxon>
        <taxon>Meiothermus</taxon>
    </lineage>
</organism>
<evidence type="ECO:0000313" key="8">
    <source>
        <dbReference type="Proteomes" id="UP000266089"/>
    </source>
</evidence>